<reference evidence="2 3" key="1">
    <citation type="submission" date="2018-07" db="EMBL/GenBank/DDBJ databases">
        <title>Desertimonas flava gen. nov. sp. nov.</title>
        <authorList>
            <person name="Liu S."/>
        </authorList>
    </citation>
    <scope>NUCLEOTIDE SEQUENCE [LARGE SCALE GENOMIC DNA]</scope>
    <source>
        <strain evidence="2 3">16Sb5-5</strain>
    </source>
</reference>
<dbReference type="SUPFAM" id="SSF51556">
    <property type="entry name" value="Metallo-dependent hydrolases"/>
    <property type="match status" value="2"/>
</dbReference>
<evidence type="ECO:0000313" key="3">
    <source>
        <dbReference type="Proteomes" id="UP000252770"/>
    </source>
</evidence>
<dbReference type="Pfam" id="PF07969">
    <property type="entry name" value="Amidohydro_3"/>
    <property type="match status" value="1"/>
</dbReference>
<dbReference type="PANTHER" id="PTHR22642">
    <property type="entry name" value="IMIDAZOLONEPROPIONASE"/>
    <property type="match status" value="1"/>
</dbReference>
<gene>
    <name evidence="2" type="ORF">DT076_13990</name>
</gene>
<dbReference type="Proteomes" id="UP000252770">
    <property type="component" value="Unassembled WGS sequence"/>
</dbReference>
<dbReference type="SUPFAM" id="SSF51338">
    <property type="entry name" value="Composite domain of metallo-dependent hydrolases"/>
    <property type="match status" value="1"/>
</dbReference>
<dbReference type="Gene3D" id="2.30.40.10">
    <property type="entry name" value="Urease, subunit C, domain 1"/>
    <property type="match status" value="1"/>
</dbReference>
<organism evidence="2 3">
    <name type="scientific">Desertihabitans brevis</name>
    <dbReference type="NCBI Taxonomy" id="2268447"/>
    <lineage>
        <taxon>Bacteria</taxon>
        <taxon>Bacillati</taxon>
        <taxon>Actinomycetota</taxon>
        <taxon>Actinomycetes</taxon>
        <taxon>Propionibacteriales</taxon>
        <taxon>Propionibacteriaceae</taxon>
        <taxon>Desertihabitans</taxon>
    </lineage>
</organism>
<dbReference type="InterPro" id="IPR011059">
    <property type="entry name" value="Metal-dep_hydrolase_composite"/>
</dbReference>
<comment type="caution">
    <text evidence="2">The sequence shown here is derived from an EMBL/GenBank/DDBJ whole genome shotgun (WGS) entry which is preliminary data.</text>
</comment>
<accession>A0A367YSG7</accession>
<dbReference type="AlphaFoldDB" id="A0A367YSG7"/>
<sequence length="523" mass="55097">MSAAPAPAATAPLLVRGLRRVGLPGWPDDAAPLDVRLAGGRVVEVGPRLPARGEAVLDAGGAWAVPGLWDHHVHLGQWGSTFRRLDTASSEQPADVLALVAARVARLAAEGASPTEVVTGYGHRTGSWWQLPRVADLDAVSGDHPVVLVSGDVHSGWLNTAALRMLGLPPREHPVEEREWFELQPRLLELPGAAEEWERGIVQAAAAATARGVVGVTDLEFAPNHRVWPARLADGLRLRVRAGVYPGLLEEVVAAGLRTGQVLDPGHDPDGLITMGPLKIISDGSLNTRTAWCCQPYAVTSAELVEQVGPTGSEHHGGPNYSADELERLLSTARGAGLEVAVHAIGDAAVQAAVACFERTGAVGSIEHAQLVRVEDVAAMARLGLVASVQPAHLWDDRDVTELNWPGRSDRCFMFRAMLDAGVELRLGSDAPVSPLDPWRSMAAAVHRSGDDRAPWHREQALTAAEALAASTDGVHALTVGAPADLVLLDRHPLLAVPDSAEVAAHLQAVRVHATVVAGALAG</sequence>
<protein>
    <submittedName>
        <fullName evidence="2">Amidohydrolase</fullName>
    </submittedName>
</protein>
<feature type="domain" description="Amidohydrolase 3" evidence="1">
    <location>
        <begin position="56"/>
        <end position="520"/>
    </location>
</feature>
<evidence type="ECO:0000313" key="2">
    <source>
        <dbReference type="EMBL" id="RCK68697.1"/>
    </source>
</evidence>
<dbReference type="Gene3D" id="3.10.310.70">
    <property type="match status" value="1"/>
</dbReference>
<dbReference type="EMBL" id="QOUI01000009">
    <property type="protein sequence ID" value="RCK68697.1"/>
    <property type="molecule type" value="Genomic_DNA"/>
</dbReference>
<dbReference type="InterPro" id="IPR032466">
    <property type="entry name" value="Metal_Hydrolase"/>
</dbReference>
<dbReference type="InterPro" id="IPR013108">
    <property type="entry name" value="Amidohydro_3"/>
</dbReference>
<keyword evidence="3" id="KW-1185">Reference proteome</keyword>
<dbReference type="GO" id="GO:0016810">
    <property type="term" value="F:hydrolase activity, acting on carbon-nitrogen (but not peptide) bonds"/>
    <property type="evidence" value="ECO:0007669"/>
    <property type="project" value="InterPro"/>
</dbReference>
<evidence type="ECO:0000259" key="1">
    <source>
        <dbReference type="Pfam" id="PF07969"/>
    </source>
</evidence>
<dbReference type="RefSeq" id="WP_114127323.1">
    <property type="nucleotide sequence ID" value="NZ_QOUI01000009.1"/>
</dbReference>
<dbReference type="Gene3D" id="3.20.20.140">
    <property type="entry name" value="Metal-dependent hydrolases"/>
    <property type="match status" value="1"/>
</dbReference>
<dbReference type="PANTHER" id="PTHR22642:SF2">
    <property type="entry name" value="PROTEIN LONG AFTER FAR-RED 3"/>
    <property type="match status" value="1"/>
</dbReference>
<name>A0A367YSG7_9ACTN</name>
<proteinExistence type="predicted"/>
<keyword evidence="2" id="KW-0378">Hydrolase</keyword>